<keyword evidence="3" id="KW-1185">Reference proteome</keyword>
<feature type="chain" id="PRO_5046511470" evidence="1">
    <location>
        <begin position="26"/>
        <end position="87"/>
    </location>
</feature>
<protein>
    <submittedName>
        <fullName evidence="2">ATP-binding protein</fullName>
    </submittedName>
</protein>
<comment type="caution">
    <text evidence="2">The sequence shown here is derived from an EMBL/GenBank/DDBJ whole genome shotgun (WGS) entry which is preliminary data.</text>
</comment>
<evidence type="ECO:0000256" key="1">
    <source>
        <dbReference type="SAM" id="SignalP"/>
    </source>
</evidence>
<feature type="signal peptide" evidence="1">
    <location>
        <begin position="1"/>
        <end position="25"/>
    </location>
</feature>
<reference evidence="2 3" key="1">
    <citation type="submission" date="2023-10" db="EMBL/GenBank/DDBJ databases">
        <authorList>
            <person name="Wang X.X."/>
        </authorList>
    </citation>
    <scope>NUCLEOTIDE SEQUENCE [LARGE SCALE GENOMIC DNA]</scope>
    <source>
        <strain evidence="2 3">NBRC 12816</strain>
    </source>
</reference>
<dbReference type="EMBL" id="JAWJZF010000480">
    <property type="protein sequence ID" value="MDX2295905.1"/>
    <property type="molecule type" value="Genomic_DNA"/>
</dbReference>
<keyword evidence="1" id="KW-0732">Signal</keyword>
<sequence>MKRKTLAIALGALAAAAAGAPAAQAAAAPDVSGALGTVTSTLPVGEAAQTLPAPAGDLAAKAAPVAGQATGLLGGLPVGPAGALPAL</sequence>
<dbReference type="Proteomes" id="UP001278571">
    <property type="component" value="Unassembled WGS sequence"/>
</dbReference>
<name>A0ABU4KDR8_9ACTN</name>
<organism evidence="2 3">
    <name type="scientific">Streptomyces roseolus</name>
    <dbReference type="NCBI Taxonomy" id="67358"/>
    <lineage>
        <taxon>Bacteria</taxon>
        <taxon>Bacillati</taxon>
        <taxon>Actinomycetota</taxon>
        <taxon>Actinomycetes</taxon>
        <taxon>Kitasatosporales</taxon>
        <taxon>Streptomycetaceae</taxon>
        <taxon>Streptomyces</taxon>
    </lineage>
</organism>
<proteinExistence type="predicted"/>
<gene>
    <name evidence="2" type="ORF">R2363_27500</name>
</gene>
<dbReference type="RefSeq" id="WP_319012092.1">
    <property type="nucleotide sequence ID" value="NZ_JAWJZF010000480.1"/>
</dbReference>
<evidence type="ECO:0000313" key="2">
    <source>
        <dbReference type="EMBL" id="MDX2295905.1"/>
    </source>
</evidence>
<keyword evidence="2" id="KW-0067">ATP-binding</keyword>
<evidence type="ECO:0000313" key="3">
    <source>
        <dbReference type="Proteomes" id="UP001278571"/>
    </source>
</evidence>
<dbReference type="GO" id="GO:0005524">
    <property type="term" value="F:ATP binding"/>
    <property type="evidence" value="ECO:0007669"/>
    <property type="project" value="UniProtKB-KW"/>
</dbReference>
<keyword evidence="2" id="KW-0547">Nucleotide-binding</keyword>
<accession>A0ABU4KDR8</accession>